<comment type="caution">
    <text evidence="1">The sequence shown here is derived from an EMBL/GenBank/DDBJ whole genome shotgun (WGS) entry which is preliminary data.</text>
</comment>
<protein>
    <recommendedName>
        <fullName evidence="3">IDEAL domain-containing protein</fullName>
    </recommendedName>
</protein>
<dbReference type="InterPro" id="IPR027393">
    <property type="entry name" value="Virus_scaffolding_prot_C"/>
</dbReference>
<dbReference type="RefSeq" id="WP_121205102.1">
    <property type="nucleotide sequence ID" value="NZ_RBZP01000014.1"/>
</dbReference>
<proteinExistence type="predicted"/>
<dbReference type="Proteomes" id="UP000269301">
    <property type="component" value="Unassembled WGS sequence"/>
</dbReference>
<reference evidence="1 2" key="1">
    <citation type="journal article" date="2016" name="Int. J. Syst. Evol. Microbiol.">
        <title>Oceanobacillus halophilus sp. nov., a novel moderately halophilic bacterium from a hypersaline lake.</title>
        <authorList>
            <person name="Amoozegar M.A."/>
            <person name="Bagheri M."/>
            <person name="Makhdoumi A."/>
            <person name="Nikou M.M."/>
            <person name="Fazeli S.A.S."/>
            <person name="Schumann P."/>
            <person name="Sproer C."/>
            <person name="Sanchez-Porro C."/>
            <person name="Ventosa A."/>
        </authorList>
    </citation>
    <scope>NUCLEOTIDE SEQUENCE [LARGE SCALE GENOMIC DNA]</scope>
    <source>
        <strain evidence="1 2">DSM 23996</strain>
    </source>
</reference>
<dbReference type="Gene3D" id="4.10.810.10">
    <property type="entry name" value="Virus Scaffolding Protein, Chain A"/>
    <property type="match status" value="1"/>
</dbReference>
<gene>
    <name evidence="1" type="ORF">D8M06_14360</name>
</gene>
<dbReference type="AlphaFoldDB" id="A0A494ZX86"/>
<organism evidence="1 2">
    <name type="scientific">Oceanobacillus halophilus</name>
    <dbReference type="NCBI Taxonomy" id="930130"/>
    <lineage>
        <taxon>Bacteria</taxon>
        <taxon>Bacillati</taxon>
        <taxon>Bacillota</taxon>
        <taxon>Bacilli</taxon>
        <taxon>Bacillales</taxon>
        <taxon>Bacillaceae</taxon>
        <taxon>Oceanobacillus</taxon>
    </lineage>
</organism>
<evidence type="ECO:0008006" key="3">
    <source>
        <dbReference type="Google" id="ProtNLM"/>
    </source>
</evidence>
<sequence length="77" mass="9391">MKKQKVVYRFCRYKGEKLHARKEIPYELKFSAQLLLDEICFNWNKQKIVEKLNHSIETGNKNDFISFSNAYKQFVWE</sequence>
<dbReference type="EMBL" id="RBZP01000014">
    <property type="protein sequence ID" value="RKQ31254.1"/>
    <property type="molecule type" value="Genomic_DNA"/>
</dbReference>
<dbReference type="OrthoDB" id="2691639at2"/>
<accession>A0A494ZX86</accession>
<evidence type="ECO:0000313" key="2">
    <source>
        <dbReference type="Proteomes" id="UP000269301"/>
    </source>
</evidence>
<keyword evidence="2" id="KW-1185">Reference proteome</keyword>
<name>A0A494ZX86_9BACI</name>
<evidence type="ECO:0000313" key="1">
    <source>
        <dbReference type="EMBL" id="RKQ31254.1"/>
    </source>
</evidence>